<dbReference type="Gene3D" id="2.60.120.260">
    <property type="entry name" value="Galactose-binding domain-like"/>
    <property type="match status" value="1"/>
</dbReference>
<reference evidence="2 3" key="1">
    <citation type="submission" date="2017-01" db="EMBL/GenBank/DDBJ databases">
        <title>A new Hymenobacter.</title>
        <authorList>
            <person name="Liang Y."/>
            <person name="Feng F."/>
        </authorList>
    </citation>
    <scope>NUCLEOTIDE SEQUENCE [LARGE SCALE GENOMIC DNA]</scope>
    <source>
        <strain evidence="2">MIMBbqt21</strain>
    </source>
</reference>
<comment type="caution">
    <text evidence="2">The sequence shown here is derived from an EMBL/GenBank/DDBJ whole genome shotgun (WGS) entry which is preliminary data.</text>
</comment>
<dbReference type="EMBL" id="MTSE01000017">
    <property type="protein sequence ID" value="OUJ71236.1"/>
    <property type="molecule type" value="Genomic_DNA"/>
</dbReference>
<dbReference type="InterPro" id="IPR026444">
    <property type="entry name" value="Secre_tail"/>
</dbReference>
<proteinExistence type="predicted"/>
<dbReference type="Pfam" id="PF18962">
    <property type="entry name" value="Por_Secre_tail"/>
    <property type="match status" value="1"/>
</dbReference>
<gene>
    <name evidence="2" type="ORF">BXP70_22425</name>
</gene>
<evidence type="ECO:0000259" key="1">
    <source>
        <dbReference type="Pfam" id="PF18962"/>
    </source>
</evidence>
<name>A0A243W846_9BACT</name>
<dbReference type="Proteomes" id="UP000194873">
    <property type="component" value="Unassembled WGS sequence"/>
</dbReference>
<evidence type="ECO:0000313" key="3">
    <source>
        <dbReference type="Proteomes" id="UP000194873"/>
    </source>
</evidence>
<evidence type="ECO:0000313" key="2">
    <source>
        <dbReference type="EMBL" id="OUJ71236.1"/>
    </source>
</evidence>
<accession>A0A243W846</accession>
<feature type="domain" description="Secretion system C-terminal sorting" evidence="1">
    <location>
        <begin position="583"/>
        <end position="651"/>
    </location>
</feature>
<protein>
    <recommendedName>
        <fullName evidence="1">Secretion system C-terminal sorting domain-containing protein</fullName>
    </recommendedName>
</protein>
<organism evidence="2 3">
    <name type="scientific">Hymenobacter crusticola</name>
    <dbReference type="NCBI Taxonomy" id="1770526"/>
    <lineage>
        <taxon>Bacteria</taxon>
        <taxon>Pseudomonadati</taxon>
        <taxon>Bacteroidota</taxon>
        <taxon>Cytophagia</taxon>
        <taxon>Cytophagales</taxon>
        <taxon>Hymenobacteraceae</taxon>
        <taxon>Hymenobacter</taxon>
    </lineage>
</organism>
<dbReference type="NCBIfam" id="TIGR04183">
    <property type="entry name" value="Por_Secre_tail"/>
    <property type="match status" value="1"/>
</dbReference>
<keyword evidence="3" id="KW-1185">Reference proteome</keyword>
<sequence>MLKLRFANLGAILNRTSLRLGLRAKDTGSAAVVQAQLFNHQFMRYSKRLHRVFCLLFLLPLLSQAQTVTPLTADPGRTAPTASREIRTRAAALGLPVFDDFSGREGQPNTQVWLARGGTLVNNRFPVAPPSRGVATFDGLKADGQPYGSAVSDTDTLTSQPINLGGLAASAQVYLSFFWQAGSVVGAPSLNTSSRPVYLSLDFLDNTGIWRQVWIERSTRVQTAFQQQLIPVTDSRYLHGAFQFRFHSSGNQANTNDAWSIDYVYLNRDRSGTSNSYRDIATSAPLSSLLKRYTAMPVWQYNASSSPANELNDNTATTINNFDVGPANTPVTWTGTLQVLLGGAAATYLNGTSSLQPSQQQFAVAGSVRSIPLPISDAGKRVRHTITLLTNESNPQTLPNDTISRITELTDYYAYDDGTPEAMATNSALSYLVYRFDLNKADQVKGLRLYMLPSPTATSRVLTIGIWDEKDGKPSGVAKATQAYTVPASPPANYVDVNFPAPVPVSGSFYIGYAASGNFLQAGLDYNSTVPANYTLISQGPVTATSNNWSASTLQGAIMMRPVLTNSIVTGTADPATAATFSVYPNPSAGLVHVQGTYRRATVLDAVGRTAWVQPTAQAGQKSLDLSALPAGVYVIQLTLPNGLLVTKRLILAE</sequence>
<dbReference type="AlphaFoldDB" id="A0A243W846"/>